<dbReference type="GO" id="GO:0070041">
    <property type="term" value="F:rRNA (uridine-C5-)-methyltransferase activity"/>
    <property type="evidence" value="ECO:0007669"/>
    <property type="project" value="UniProtKB-UniRule"/>
</dbReference>
<comment type="catalytic activity">
    <reaction evidence="9">
        <text>uridine(1939) in 23S rRNA + S-adenosyl-L-methionine = 5-methyluridine(1939) in 23S rRNA + S-adenosyl-L-homocysteine + H(+)</text>
        <dbReference type="Rhea" id="RHEA:42908"/>
        <dbReference type="Rhea" id="RHEA-COMP:10278"/>
        <dbReference type="Rhea" id="RHEA-COMP:10279"/>
        <dbReference type="ChEBI" id="CHEBI:15378"/>
        <dbReference type="ChEBI" id="CHEBI:57856"/>
        <dbReference type="ChEBI" id="CHEBI:59789"/>
        <dbReference type="ChEBI" id="CHEBI:65315"/>
        <dbReference type="ChEBI" id="CHEBI:74447"/>
        <dbReference type="EC" id="2.1.1.190"/>
    </reaction>
</comment>
<dbReference type="GO" id="GO:0005506">
    <property type="term" value="F:iron ion binding"/>
    <property type="evidence" value="ECO:0007669"/>
    <property type="project" value="UniProtKB-UniRule"/>
</dbReference>
<evidence type="ECO:0000256" key="5">
    <source>
        <dbReference type="ARBA" id="ARBA00022691"/>
    </source>
</evidence>
<dbReference type="InterPro" id="IPR010280">
    <property type="entry name" value="U5_MeTrfase_fam"/>
</dbReference>
<dbReference type="STRING" id="1818881.A3196_14885"/>
<dbReference type="InterPro" id="IPR012340">
    <property type="entry name" value="NA-bd_OB-fold"/>
</dbReference>
<feature type="binding site" evidence="9">
    <location>
        <position position="310"/>
    </location>
    <ligand>
        <name>S-adenosyl-L-methionine</name>
        <dbReference type="ChEBI" id="CHEBI:59789"/>
    </ligand>
</feature>
<dbReference type="PROSITE" id="PS51687">
    <property type="entry name" value="SAM_MT_RNA_M5U"/>
    <property type="match status" value="1"/>
</dbReference>
<feature type="binding site" evidence="9">
    <location>
        <position position="168"/>
    </location>
    <ligand>
        <name>[4Fe-4S] cluster</name>
        <dbReference type="ChEBI" id="CHEBI:49883"/>
    </ligand>
</feature>
<keyword evidence="3 9" id="KW-0489">Methyltransferase</keyword>
<dbReference type="GO" id="GO:0051539">
    <property type="term" value="F:4 iron, 4 sulfur cluster binding"/>
    <property type="evidence" value="ECO:0007669"/>
    <property type="project" value="UniProtKB-KW"/>
</dbReference>
<dbReference type="EC" id="2.1.1.190" evidence="9"/>
<evidence type="ECO:0000256" key="4">
    <source>
        <dbReference type="ARBA" id="ARBA00022679"/>
    </source>
</evidence>
<dbReference type="NCBIfam" id="NF009639">
    <property type="entry name" value="PRK13168.1"/>
    <property type="match status" value="1"/>
</dbReference>
<dbReference type="PANTHER" id="PTHR11061:SF49">
    <property type="entry name" value="23S RRNA (URACIL(1939)-C(5))-METHYLTRANSFERASE RLMD"/>
    <property type="match status" value="1"/>
</dbReference>
<accession>A0A1E2UT69</accession>
<feature type="binding site" evidence="9">
    <location>
        <position position="79"/>
    </location>
    <ligand>
        <name>[4Fe-4S] cluster</name>
        <dbReference type="ChEBI" id="CHEBI:49883"/>
    </ligand>
</feature>
<dbReference type="SUPFAM" id="SSF50249">
    <property type="entry name" value="Nucleic acid-binding proteins"/>
    <property type="match status" value="1"/>
</dbReference>
<keyword evidence="13" id="KW-1185">Reference proteome</keyword>
<dbReference type="PROSITE" id="PS01231">
    <property type="entry name" value="TRMA_2"/>
    <property type="match status" value="1"/>
</dbReference>
<dbReference type="InterPro" id="IPR029063">
    <property type="entry name" value="SAM-dependent_MTases_sf"/>
</dbReference>
<dbReference type="EMBL" id="LVJZ01000003">
    <property type="protein sequence ID" value="ODB97930.1"/>
    <property type="molecule type" value="Genomic_DNA"/>
</dbReference>
<dbReference type="Proteomes" id="UP000094849">
    <property type="component" value="Unassembled WGS sequence"/>
</dbReference>
<evidence type="ECO:0000256" key="2">
    <source>
        <dbReference type="ARBA" id="ARBA00022552"/>
    </source>
</evidence>
<evidence type="ECO:0000256" key="11">
    <source>
        <dbReference type="PROSITE-ProRule" id="PRU10015"/>
    </source>
</evidence>
<keyword evidence="8 9" id="KW-0411">Iron-sulfur</keyword>
<evidence type="ECO:0000256" key="1">
    <source>
        <dbReference type="ARBA" id="ARBA00022485"/>
    </source>
</evidence>
<dbReference type="GO" id="GO:0070475">
    <property type="term" value="P:rRNA base methylation"/>
    <property type="evidence" value="ECO:0007669"/>
    <property type="project" value="TreeGrafter"/>
</dbReference>
<feature type="active site" description="Nucleophile" evidence="9 10">
    <location>
        <position position="400"/>
    </location>
</feature>
<comment type="function">
    <text evidence="9">Catalyzes the formation of 5-methyl-uridine at position 1939 (m5U1939) in 23S rRNA.</text>
</comment>
<dbReference type="Gene3D" id="3.40.50.150">
    <property type="entry name" value="Vaccinia Virus protein VP39"/>
    <property type="match status" value="1"/>
</dbReference>
<keyword evidence="2 9" id="KW-0698">rRNA processing</keyword>
<dbReference type="CDD" id="cd02440">
    <property type="entry name" value="AdoMet_MTases"/>
    <property type="match status" value="1"/>
</dbReference>
<dbReference type="NCBIfam" id="TIGR00479">
    <property type="entry name" value="rumA"/>
    <property type="match status" value="1"/>
</dbReference>
<keyword evidence="7 9" id="KW-0408">Iron</keyword>
<feature type="binding site" evidence="9 10">
    <location>
        <position position="374"/>
    </location>
    <ligand>
        <name>S-adenosyl-L-methionine</name>
        <dbReference type="ChEBI" id="CHEBI:59789"/>
    </ligand>
</feature>
<evidence type="ECO:0000256" key="10">
    <source>
        <dbReference type="PROSITE-ProRule" id="PRU01024"/>
    </source>
</evidence>
<dbReference type="Pfam" id="PF05958">
    <property type="entry name" value="tRNA_U5-meth_tr"/>
    <property type="match status" value="1"/>
</dbReference>
<evidence type="ECO:0000256" key="9">
    <source>
        <dbReference type="HAMAP-Rule" id="MF_01010"/>
    </source>
</evidence>
<feature type="binding site" evidence="9">
    <location>
        <position position="353"/>
    </location>
    <ligand>
        <name>S-adenosyl-L-methionine</name>
        <dbReference type="ChEBI" id="CHEBI:59789"/>
    </ligand>
</feature>
<feature type="binding site" evidence="9 10">
    <location>
        <position position="305"/>
    </location>
    <ligand>
        <name>S-adenosyl-L-methionine</name>
        <dbReference type="ChEBI" id="CHEBI:59789"/>
    </ligand>
</feature>
<dbReference type="InterPro" id="IPR030390">
    <property type="entry name" value="MeTrfase_TrmA_AS"/>
</dbReference>
<dbReference type="Gene3D" id="2.40.50.140">
    <property type="entry name" value="Nucleic acid-binding proteins"/>
    <property type="match status" value="1"/>
</dbReference>
<reference evidence="12 13" key="1">
    <citation type="submission" date="2016-03" db="EMBL/GenBank/DDBJ databases">
        <title>Chemosynthetic sulphur-oxidizing symbionts of marine invertebrate animals are capable of nitrogen fixation.</title>
        <authorList>
            <person name="Petersen J.M."/>
            <person name="Kemper A."/>
            <person name="Gruber-Vodicka H."/>
            <person name="Cardini U."/>
            <person name="Geest Mvander."/>
            <person name="Kleiner M."/>
            <person name="Bulgheresi S."/>
            <person name="Fussmann M."/>
            <person name="Herbold C."/>
            <person name="Seah B.K.B."/>
            <person name="Antony C.Paul."/>
            <person name="Liu D."/>
            <person name="Belitz A."/>
            <person name="Weber M."/>
        </authorList>
    </citation>
    <scope>NUCLEOTIDE SEQUENCE [LARGE SCALE GENOMIC DNA]</scope>
    <source>
        <strain evidence="12">G_D</strain>
    </source>
</reference>
<keyword evidence="6 9" id="KW-0479">Metal-binding</keyword>
<feature type="active site" evidence="11">
    <location>
        <position position="400"/>
    </location>
</feature>
<dbReference type="PROSITE" id="PS01230">
    <property type="entry name" value="TRMA_1"/>
    <property type="match status" value="1"/>
</dbReference>
<feature type="binding site" evidence="9 10">
    <location>
        <position position="326"/>
    </location>
    <ligand>
        <name>S-adenosyl-L-methionine</name>
        <dbReference type="ChEBI" id="CHEBI:59789"/>
    </ligand>
</feature>
<feature type="binding site" evidence="9">
    <location>
        <position position="85"/>
    </location>
    <ligand>
        <name>[4Fe-4S] cluster</name>
        <dbReference type="ChEBI" id="CHEBI:49883"/>
    </ligand>
</feature>
<comment type="similarity">
    <text evidence="9">Belongs to the class I-like SAM-binding methyltransferase superfamily. RNA M5U methyltransferase family. RlmD subfamily.</text>
</comment>
<evidence type="ECO:0000256" key="8">
    <source>
        <dbReference type="ARBA" id="ARBA00023014"/>
    </source>
</evidence>
<protein>
    <recommendedName>
        <fullName evidence="9">23S rRNA (uracil(1939)-C(5))-methyltransferase RlmD</fullName>
        <ecNumber evidence="9">2.1.1.190</ecNumber>
    </recommendedName>
    <alternativeName>
        <fullName evidence="9">23S rRNA(m5U1939)-methyltransferase</fullName>
    </alternativeName>
</protein>
<organism evidence="12 13">
    <name type="scientific">Candidatus Thiodiazotropha endoloripes</name>
    <dbReference type="NCBI Taxonomy" id="1818881"/>
    <lineage>
        <taxon>Bacteria</taxon>
        <taxon>Pseudomonadati</taxon>
        <taxon>Pseudomonadota</taxon>
        <taxon>Gammaproteobacteria</taxon>
        <taxon>Chromatiales</taxon>
        <taxon>Sedimenticolaceae</taxon>
        <taxon>Candidatus Thiodiazotropha</taxon>
    </lineage>
</organism>
<dbReference type="AlphaFoldDB" id="A0A1E2UT69"/>
<evidence type="ECO:0000256" key="6">
    <source>
        <dbReference type="ARBA" id="ARBA00022723"/>
    </source>
</evidence>
<dbReference type="InterPro" id="IPR001566">
    <property type="entry name" value="23S_rRNA_MeTrfase_RlmD"/>
</dbReference>
<dbReference type="HAMAP" id="MF_01010">
    <property type="entry name" value="23SrRNA_methyltr_RlmD"/>
    <property type="match status" value="1"/>
</dbReference>
<dbReference type="RefSeq" id="WP_069024668.1">
    <property type="nucleotide sequence ID" value="NZ_LVJZ01000003.1"/>
</dbReference>
<dbReference type="PANTHER" id="PTHR11061">
    <property type="entry name" value="RNA M5U METHYLTRANSFERASE"/>
    <property type="match status" value="1"/>
</dbReference>
<gene>
    <name evidence="9" type="primary">rlmD</name>
    <name evidence="12" type="ORF">A3196_14885</name>
</gene>
<proteinExistence type="inferred from homology"/>
<comment type="caution">
    <text evidence="12">The sequence shown here is derived from an EMBL/GenBank/DDBJ whole genome shotgun (WGS) entry which is preliminary data.</text>
</comment>
<evidence type="ECO:0000313" key="13">
    <source>
        <dbReference type="Proteomes" id="UP000094849"/>
    </source>
</evidence>
<sequence>MARKRRRKQLPTEPVEAQIESLTHDAKGVTHIDGKATFVHGSLPGESVRFLYTGRWRKYDEGRVVEVLKPSAERVEPKCSQFGVCGGCSLQHQDSKAQVQAKQQSMLESLQHIGNVEPAQILPPLVGETAWGYRRKARLGVRFVPKKGGTLIGFRERGSSFITDIDCCHILHPRVGELLPEMSRLIDQLSIRDQIPQIEMAMGDEVCVLIFRLLEPASDEDLAKLQAFAPAHKITIYLQEGGPETIRPLQGEGVTLSYQLPAFDLTLDFLPSDFTQVNSDINRQMIQRAVDLLQLQGDDRVLDLFCGLGNFTLPMARHAARVTGVEGDAGLVARARENASRNHLDNTSFYTANLYETLDNEPWLQTSFNKALLDPPRSGAQEVLHYLPKLGVERIVYVSCYPGTLARDAGILVAEHGYRLISAGVMDMFPHTAHVESIALFEKVK</sequence>
<evidence type="ECO:0000313" key="12">
    <source>
        <dbReference type="EMBL" id="ODB97930.1"/>
    </source>
</evidence>
<feature type="binding site" evidence="9 10">
    <location>
        <position position="276"/>
    </location>
    <ligand>
        <name>S-adenosyl-L-methionine</name>
        <dbReference type="ChEBI" id="CHEBI:59789"/>
    </ligand>
</feature>
<feature type="binding site" evidence="9">
    <location>
        <position position="88"/>
    </location>
    <ligand>
        <name>[4Fe-4S] cluster</name>
        <dbReference type="ChEBI" id="CHEBI:49883"/>
    </ligand>
</feature>
<dbReference type="Gene3D" id="2.40.50.1070">
    <property type="match status" value="1"/>
</dbReference>
<name>A0A1E2UT69_9GAMM</name>
<keyword evidence="1 9" id="KW-0004">4Fe-4S</keyword>
<dbReference type="InterPro" id="IPR030391">
    <property type="entry name" value="MeTrfase_TrmA_CS"/>
</dbReference>
<keyword evidence="4 9" id="KW-0808">Transferase</keyword>
<evidence type="ECO:0000256" key="7">
    <source>
        <dbReference type="ARBA" id="ARBA00023004"/>
    </source>
</evidence>
<dbReference type="SUPFAM" id="SSF53335">
    <property type="entry name" value="S-adenosyl-L-methionine-dependent methyltransferases"/>
    <property type="match status" value="1"/>
</dbReference>
<evidence type="ECO:0000256" key="3">
    <source>
        <dbReference type="ARBA" id="ARBA00022603"/>
    </source>
</evidence>
<keyword evidence="5 9" id="KW-0949">S-adenosyl-L-methionine</keyword>
<dbReference type="GO" id="GO:0003723">
    <property type="term" value="F:RNA binding"/>
    <property type="evidence" value="ECO:0007669"/>
    <property type="project" value="InterPro"/>
</dbReference>